<proteinExistence type="predicted"/>
<dbReference type="AlphaFoldDB" id="M7YJ62"/>
<name>M7YJ62_TRIUA</name>
<protein>
    <submittedName>
        <fullName evidence="1">Uncharacterized protein</fullName>
    </submittedName>
</protein>
<accession>M7YJ62</accession>
<evidence type="ECO:0000313" key="1">
    <source>
        <dbReference type="EMBL" id="EMS50483.1"/>
    </source>
</evidence>
<gene>
    <name evidence="1" type="ORF">TRIUR3_12673</name>
</gene>
<sequence length="75" mass="8725">MAPKVPRQTGTTTEVSPSSTKIAVYNYRRLGLRQVHRRPWFHQDHLEYDYHDTDDMNVYGNSCNNKHVPLPSPSL</sequence>
<reference evidence="1" key="1">
    <citation type="journal article" date="2013" name="Nature">
        <title>Draft genome of the wheat A-genome progenitor Triticum urartu.</title>
        <authorList>
            <person name="Ling H.Q."/>
            <person name="Zhao S."/>
            <person name="Liu D."/>
            <person name="Wang J."/>
            <person name="Sun H."/>
            <person name="Zhang C."/>
            <person name="Fan H."/>
            <person name="Li D."/>
            <person name="Dong L."/>
            <person name="Tao Y."/>
            <person name="Gao C."/>
            <person name="Wu H."/>
            <person name="Li Y."/>
            <person name="Cui Y."/>
            <person name="Guo X."/>
            <person name="Zheng S."/>
            <person name="Wang B."/>
            <person name="Yu K."/>
            <person name="Liang Q."/>
            <person name="Yang W."/>
            <person name="Lou X."/>
            <person name="Chen J."/>
            <person name="Feng M."/>
            <person name="Jian J."/>
            <person name="Zhang X."/>
            <person name="Luo G."/>
            <person name="Jiang Y."/>
            <person name="Liu J."/>
            <person name="Wang Z."/>
            <person name="Sha Y."/>
            <person name="Zhang B."/>
            <person name="Wu H."/>
            <person name="Tang D."/>
            <person name="Shen Q."/>
            <person name="Xue P."/>
            <person name="Zou S."/>
            <person name="Wang X."/>
            <person name="Liu X."/>
            <person name="Wang F."/>
            <person name="Yang Y."/>
            <person name="An X."/>
            <person name="Dong Z."/>
            <person name="Zhang K."/>
            <person name="Zhang X."/>
            <person name="Luo M.C."/>
            <person name="Dvorak J."/>
            <person name="Tong Y."/>
            <person name="Wang J."/>
            <person name="Yang H."/>
            <person name="Li Z."/>
            <person name="Wang D."/>
            <person name="Zhang A."/>
            <person name="Wang J."/>
        </authorList>
    </citation>
    <scope>NUCLEOTIDE SEQUENCE</scope>
</reference>
<organism evidence="1">
    <name type="scientific">Triticum urartu</name>
    <name type="common">Red wild einkorn</name>
    <name type="synonym">Crithodium urartu</name>
    <dbReference type="NCBI Taxonomy" id="4572"/>
    <lineage>
        <taxon>Eukaryota</taxon>
        <taxon>Viridiplantae</taxon>
        <taxon>Streptophyta</taxon>
        <taxon>Embryophyta</taxon>
        <taxon>Tracheophyta</taxon>
        <taxon>Spermatophyta</taxon>
        <taxon>Magnoliopsida</taxon>
        <taxon>Liliopsida</taxon>
        <taxon>Poales</taxon>
        <taxon>Poaceae</taxon>
        <taxon>BOP clade</taxon>
        <taxon>Pooideae</taxon>
        <taxon>Triticodae</taxon>
        <taxon>Triticeae</taxon>
        <taxon>Triticinae</taxon>
        <taxon>Triticum</taxon>
    </lineage>
</organism>
<dbReference type="EMBL" id="KD230757">
    <property type="protein sequence ID" value="EMS50483.1"/>
    <property type="molecule type" value="Genomic_DNA"/>
</dbReference>